<dbReference type="AlphaFoldDB" id="A0A934NU40"/>
<dbReference type="InterPro" id="IPR011048">
    <property type="entry name" value="Haem_d1_sf"/>
</dbReference>
<name>A0A934NU40_9NOCA</name>
<evidence type="ECO:0008006" key="5">
    <source>
        <dbReference type="Google" id="ProtNLM"/>
    </source>
</evidence>
<organism evidence="3 4">
    <name type="scientific">Antrihabitans stalagmiti</name>
    <dbReference type="NCBI Taxonomy" id="2799499"/>
    <lineage>
        <taxon>Bacteria</taxon>
        <taxon>Bacillati</taxon>
        <taxon>Actinomycetota</taxon>
        <taxon>Actinomycetes</taxon>
        <taxon>Mycobacteriales</taxon>
        <taxon>Nocardiaceae</taxon>
        <taxon>Antrihabitans</taxon>
    </lineage>
</organism>
<feature type="chain" id="PRO_5038035371" description="LVIVD repeat-containing protein" evidence="2">
    <location>
        <begin position="26"/>
        <end position="509"/>
    </location>
</feature>
<dbReference type="InterPro" id="IPR015943">
    <property type="entry name" value="WD40/YVTN_repeat-like_dom_sf"/>
</dbReference>
<dbReference type="SUPFAM" id="SSF51004">
    <property type="entry name" value="C-terminal (heme d1) domain of cytochrome cd1-nitrite reductase"/>
    <property type="match status" value="1"/>
</dbReference>
<evidence type="ECO:0000313" key="3">
    <source>
        <dbReference type="EMBL" id="MBJ8341451.1"/>
    </source>
</evidence>
<dbReference type="Gene3D" id="2.130.10.10">
    <property type="entry name" value="YVTN repeat-like/Quinoprotein amine dehydrogenase"/>
    <property type="match status" value="1"/>
</dbReference>
<gene>
    <name evidence="3" type="ORF">JGU71_21415</name>
</gene>
<keyword evidence="4" id="KW-1185">Reference proteome</keyword>
<feature type="region of interest" description="Disordered" evidence="1">
    <location>
        <begin position="45"/>
        <end position="65"/>
    </location>
</feature>
<evidence type="ECO:0000256" key="1">
    <source>
        <dbReference type="SAM" id="MobiDB-lite"/>
    </source>
</evidence>
<protein>
    <recommendedName>
        <fullName evidence="5">LVIVD repeat-containing protein</fullName>
    </recommendedName>
</protein>
<feature type="signal peptide" evidence="2">
    <location>
        <begin position="1"/>
        <end position="25"/>
    </location>
</feature>
<keyword evidence="2" id="KW-0732">Signal</keyword>
<evidence type="ECO:0000256" key="2">
    <source>
        <dbReference type="SAM" id="SignalP"/>
    </source>
</evidence>
<proteinExistence type="predicted"/>
<reference evidence="3" key="1">
    <citation type="submission" date="2020-12" db="EMBL/GenBank/DDBJ databases">
        <title>Antrihabitans popcorni sp. nov. and Antrihabitans auranticaus sp. nov., isolated from a larva cave.</title>
        <authorList>
            <person name="Lee S.D."/>
            <person name="Kim I.S."/>
        </authorList>
    </citation>
    <scope>NUCLEOTIDE SEQUENCE</scope>
    <source>
        <strain evidence="3">YC3-6</strain>
    </source>
</reference>
<sequence length="509" mass="53718">MLVGAVAVAASLIVSITGLPATASAATFTSFDVGSVAVPRADCGPGSLPETGLQGDVPAEDRNSGRSTAGYRCNMSLIGGLQDRGGGILSVTYDHCSYTSTFFPGNLLGPAPGVQVLDVSDPRNPVVTASLNEPAMVGGTWESLKVNKARKLLAATAVPAATGAGFFSVYDISDCAHPKLLNPGPGTDPRMPLPFLSHEGGFSPDGNTYWADGVFPGFVSAIDLVDPANPRVIWQGLHGFTGHGFGISPDGNRMYLSNLGGLTILDISAVQRRDPYPVVPQIATYLWTDGHFNQHSIPVTYDGKPYFFTADEAGSGGVKVFDITDEANATVVAKIKLEINLPDNIDANVRSSSGGSLFAYESHYCAVDRPNDPTTLACSWISSGIRVFDVRDLDNIREIAYYNPPAQKSKNLTLTNSVHAVASIVGVPVFDFLPLARSILEGKVDPNVAIGPRTGQVAFGDLTSDWCLSPPEFHGDQIWTSCSDNGFMALQLDNGVYEVPADQDSTVGS</sequence>
<dbReference type="Proteomes" id="UP000655868">
    <property type="component" value="Unassembled WGS sequence"/>
</dbReference>
<accession>A0A934NU40</accession>
<evidence type="ECO:0000313" key="4">
    <source>
        <dbReference type="Proteomes" id="UP000655868"/>
    </source>
</evidence>
<dbReference type="EMBL" id="JAEMNV010000007">
    <property type="protein sequence ID" value="MBJ8341451.1"/>
    <property type="molecule type" value="Genomic_DNA"/>
</dbReference>
<comment type="caution">
    <text evidence="3">The sequence shown here is derived from an EMBL/GenBank/DDBJ whole genome shotgun (WGS) entry which is preliminary data.</text>
</comment>